<dbReference type="KEGG" id="salh:HMF8227_00199"/>
<proteinExistence type="predicted"/>
<protein>
    <submittedName>
        <fullName evidence="3">2-polyprenyl-6-hydroxyphenol methylase</fullName>
        <ecNumber evidence="3">2.1.1.222</ecNumber>
        <ecNumber evidence="3">2.1.1.64</ecNumber>
    </submittedName>
</protein>
<feature type="domain" description="Methyltransferase type 12" evidence="2">
    <location>
        <begin position="41"/>
        <end position="136"/>
    </location>
</feature>
<sequence>MSESWDDYAPGWDSNEAVIAYADKAHQALIQVMDPAGFRVLDFGCGTGLLSERLSPSAASIVALDPAPKMIAVLENKGLSNVATITAGLDPKLAAEHPLLTPGFDLIVASSALAFVPDYVETVSLLKQLLKPGGRLIQWDWLKKQDDEGAGFSPHQIRSAMTAAGLVDCTVSTAFSVQAGGDKMDVLMGVARNN</sequence>
<evidence type="ECO:0000313" key="4">
    <source>
        <dbReference type="Proteomes" id="UP000245728"/>
    </source>
</evidence>
<evidence type="ECO:0000313" key="3">
    <source>
        <dbReference type="EMBL" id="AWL10707.1"/>
    </source>
</evidence>
<dbReference type="EC" id="2.1.1.64" evidence="3"/>
<dbReference type="Gene3D" id="3.40.50.150">
    <property type="entry name" value="Vaccinia Virus protein VP39"/>
    <property type="match status" value="1"/>
</dbReference>
<dbReference type="Pfam" id="PF08242">
    <property type="entry name" value="Methyltransf_12"/>
    <property type="match status" value="1"/>
</dbReference>
<dbReference type="InterPro" id="IPR029063">
    <property type="entry name" value="SAM-dependent_MTases_sf"/>
</dbReference>
<dbReference type="RefSeq" id="WP_109338401.1">
    <property type="nucleotide sequence ID" value="NZ_CP029347.1"/>
</dbReference>
<dbReference type="SUPFAM" id="SSF53335">
    <property type="entry name" value="S-adenosyl-L-methionine-dependent methyltransferases"/>
    <property type="match status" value="1"/>
</dbReference>
<dbReference type="EMBL" id="CP029347">
    <property type="protein sequence ID" value="AWL10707.1"/>
    <property type="molecule type" value="Genomic_DNA"/>
</dbReference>
<dbReference type="GO" id="GO:0061542">
    <property type="term" value="F:3-demethylubiquinol 3-O-methyltransferase activity"/>
    <property type="evidence" value="ECO:0007669"/>
    <property type="project" value="UniProtKB-EC"/>
</dbReference>
<accession>A0A2S2E0Z9</accession>
<dbReference type="PANTHER" id="PTHR43861:SF3">
    <property type="entry name" value="PUTATIVE (AFU_ORTHOLOGUE AFUA_2G14390)-RELATED"/>
    <property type="match status" value="1"/>
</dbReference>
<gene>
    <name evidence="3" type="primary">ubiG</name>
    <name evidence="3" type="ORF">HMF8227_00199</name>
</gene>
<name>A0A2S2E0Z9_9ALTE</name>
<dbReference type="GO" id="GO:0102208">
    <property type="term" value="F:2-polyprenyl-6-hydroxyphenol methylase activity"/>
    <property type="evidence" value="ECO:0007669"/>
    <property type="project" value="UniProtKB-EC"/>
</dbReference>
<dbReference type="Proteomes" id="UP000245728">
    <property type="component" value="Chromosome"/>
</dbReference>
<keyword evidence="1 3" id="KW-0808">Transferase</keyword>
<evidence type="ECO:0000256" key="1">
    <source>
        <dbReference type="ARBA" id="ARBA00022679"/>
    </source>
</evidence>
<dbReference type="CDD" id="cd02440">
    <property type="entry name" value="AdoMet_MTases"/>
    <property type="match status" value="1"/>
</dbReference>
<keyword evidence="4" id="KW-1185">Reference proteome</keyword>
<organism evidence="3 4">
    <name type="scientific">Saliniradius amylolyticus</name>
    <dbReference type="NCBI Taxonomy" id="2183582"/>
    <lineage>
        <taxon>Bacteria</taxon>
        <taxon>Pseudomonadati</taxon>
        <taxon>Pseudomonadota</taxon>
        <taxon>Gammaproteobacteria</taxon>
        <taxon>Alteromonadales</taxon>
        <taxon>Alteromonadaceae</taxon>
        <taxon>Saliniradius</taxon>
    </lineage>
</organism>
<dbReference type="GO" id="GO:0032259">
    <property type="term" value="P:methylation"/>
    <property type="evidence" value="ECO:0007669"/>
    <property type="project" value="UniProtKB-KW"/>
</dbReference>
<reference evidence="3 4" key="1">
    <citation type="submission" date="2018-05" db="EMBL/GenBank/DDBJ databases">
        <title>Salinimonas sp. HMF8227 Genome sequencing and assembly.</title>
        <authorList>
            <person name="Kang H."/>
            <person name="Kang J."/>
            <person name="Cha I."/>
            <person name="Kim H."/>
            <person name="Joh K."/>
        </authorList>
    </citation>
    <scope>NUCLEOTIDE SEQUENCE [LARGE SCALE GENOMIC DNA]</scope>
    <source>
        <strain evidence="3 4">HMF8227</strain>
    </source>
</reference>
<keyword evidence="3" id="KW-0489">Methyltransferase</keyword>
<dbReference type="OrthoDB" id="9791837at2"/>
<dbReference type="AlphaFoldDB" id="A0A2S2E0Z9"/>
<dbReference type="EC" id="2.1.1.222" evidence="3"/>
<dbReference type="InterPro" id="IPR013217">
    <property type="entry name" value="Methyltransf_12"/>
</dbReference>
<dbReference type="PANTHER" id="PTHR43861">
    <property type="entry name" value="TRANS-ACONITATE 2-METHYLTRANSFERASE-RELATED"/>
    <property type="match status" value="1"/>
</dbReference>
<evidence type="ECO:0000259" key="2">
    <source>
        <dbReference type="Pfam" id="PF08242"/>
    </source>
</evidence>